<dbReference type="EMBL" id="BQNB010013997">
    <property type="protein sequence ID" value="GJT22784.1"/>
    <property type="molecule type" value="Genomic_DNA"/>
</dbReference>
<accession>A0ABQ5CC30</accession>
<dbReference type="Pfam" id="PF25597">
    <property type="entry name" value="SH3_retrovirus"/>
    <property type="match status" value="1"/>
</dbReference>
<evidence type="ECO:0000259" key="2">
    <source>
        <dbReference type="Pfam" id="PF25597"/>
    </source>
</evidence>
<gene>
    <name evidence="3" type="ORF">Tco_0892721</name>
</gene>
<sequence>MPSSKSIKTLELKAVVRLPDPKLKTLGERGIECIFVGYAQHSKAFRFSSVPIPSLSIPKGTKDIGGSVVPEKVTEEDDPKTFDEAMKSKDVAFWKEAINDKMDSIMGNNTWVLADLPPAFLNGELDEEVYMNQPQGFIMPGNENKDMVKADIILGIRIKHESNGIEISQSHYIEKVLKKFNYFDCTPVSTPMDTSEKLMPNNLGKLSSYFDSFDIPFDFLSVLMIHLIFIDNPFDLIFAIMILLILLFVSSHGGTMTMSLMHQWHDTICGGVIGLRRSLLYGAYGCILGTLFRAVQVIFDEKKLGSSLEVSLDDSWRTI</sequence>
<reference evidence="3" key="1">
    <citation type="journal article" date="2022" name="Int. J. Mol. Sci.">
        <title>Draft Genome of Tanacetum Coccineum: Genomic Comparison of Closely Related Tanacetum-Family Plants.</title>
        <authorList>
            <person name="Yamashiro T."/>
            <person name="Shiraishi A."/>
            <person name="Nakayama K."/>
            <person name="Satake H."/>
        </authorList>
    </citation>
    <scope>NUCLEOTIDE SEQUENCE</scope>
</reference>
<comment type="caution">
    <text evidence="3">The sequence shown here is derived from an EMBL/GenBank/DDBJ whole genome shotgun (WGS) entry which is preliminary data.</text>
</comment>
<evidence type="ECO:0000313" key="4">
    <source>
        <dbReference type="Proteomes" id="UP001151760"/>
    </source>
</evidence>
<name>A0ABQ5CC30_9ASTR</name>
<keyword evidence="4" id="KW-1185">Reference proteome</keyword>
<reference evidence="3" key="2">
    <citation type="submission" date="2022-01" db="EMBL/GenBank/DDBJ databases">
        <authorList>
            <person name="Yamashiro T."/>
            <person name="Shiraishi A."/>
            <person name="Satake H."/>
            <person name="Nakayama K."/>
        </authorList>
    </citation>
    <scope>NUCLEOTIDE SEQUENCE</scope>
</reference>
<feature type="transmembrane region" description="Helical" evidence="1">
    <location>
        <begin position="236"/>
        <end position="258"/>
    </location>
</feature>
<keyword evidence="1" id="KW-0812">Transmembrane</keyword>
<keyword evidence="1" id="KW-1133">Transmembrane helix</keyword>
<dbReference type="Proteomes" id="UP001151760">
    <property type="component" value="Unassembled WGS sequence"/>
</dbReference>
<feature type="domain" description="Retroviral polymerase SH3-like" evidence="2">
    <location>
        <begin position="13"/>
        <end position="47"/>
    </location>
</feature>
<protein>
    <submittedName>
        <fullName evidence="3">Zinc finger, CCHC-type containing protein</fullName>
    </submittedName>
</protein>
<keyword evidence="1" id="KW-0472">Membrane</keyword>
<feature type="transmembrane region" description="Helical" evidence="1">
    <location>
        <begin position="279"/>
        <end position="299"/>
    </location>
</feature>
<evidence type="ECO:0000256" key="1">
    <source>
        <dbReference type="SAM" id="Phobius"/>
    </source>
</evidence>
<feature type="transmembrane region" description="Helical" evidence="1">
    <location>
        <begin position="209"/>
        <end position="230"/>
    </location>
</feature>
<proteinExistence type="predicted"/>
<dbReference type="InterPro" id="IPR057670">
    <property type="entry name" value="SH3_retrovirus"/>
</dbReference>
<evidence type="ECO:0000313" key="3">
    <source>
        <dbReference type="EMBL" id="GJT22784.1"/>
    </source>
</evidence>
<organism evidence="3 4">
    <name type="scientific">Tanacetum coccineum</name>
    <dbReference type="NCBI Taxonomy" id="301880"/>
    <lineage>
        <taxon>Eukaryota</taxon>
        <taxon>Viridiplantae</taxon>
        <taxon>Streptophyta</taxon>
        <taxon>Embryophyta</taxon>
        <taxon>Tracheophyta</taxon>
        <taxon>Spermatophyta</taxon>
        <taxon>Magnoliopsida</taxon>
        <taxon>eudicotyledons</taxon>
        <taxon>Gunneridae</taxon>
        <taxon>Pentapetalae</taxon>
        <taxon>asterids</taxon>
        <taxon>campanulids</taxon>
        <taxon>Asterales</taxon>
        <taxon>Asteraceae</taxon>
        <taxon>Asteroideae</taxon>
        <taxon>Anthemideae</taxon>
        <taxon>Anthemidinae</taxon>
        <taxon>Tanacetum</taxon>
    </lineage>
</organism>